<protein>
    <submittedName>
        <fullName evidence="3">Tetratricopeptide repeat protein</fullName>
    </submittedName>
</protein>
<dbReference type="Pfam" id="PF14559">
    <property type="entry name" value="TPR_19"/>
    <property type="match status" value="1"/>
</dbReference>
<gene>
    <name evidence="3" type="ORF">KQI86_15315</name>
</gene>
<dbReference type="EMBL" id="JAHLQF010000004">
    <property type="protein sequence ID" value="MBU5485688.1"/>
    <property type="molecule type" value="Genomic_DNA"/>
</dbReference>
<reference evidence="3 4" key="1">
    <citation type="submission" date="2021-06" db="EMBL/GenBank/DDBJ databases">
        <authorList>
            <person name="Sun Q."/>
            <person name="Li D."/>
        </authorList>
    </citation>
    <scope>NUCLEOTIDE SEQUENCE [LARGE SCALE GENOMIC DNA]</scope>
    <source>
        <strain evidence="3 4">MSJ-11</strain>
    </source>
</reference>
<keyword evidence="2" id="KW-0472">Membrane</keyword>
<dbReference type="Pfam" id="PF13181">
    <property type="entry name" value="TPR_8"/>
    <property type="match status" value="1"/>
</dbReference>
<keyword evidence="1" id="KW-0802">TPR repeat</keyword>
<dbReference type="SMART" id="SM00028">
    <property type="entry name" value="TPR"/>
    <property type="match status" value="6"/>
</dbReference>
<dbReference type="PANTHER" id="PTHR12558">
    <property type="entry name" value="CELL DIVISION CYCLE 16,23,27"/>
    <property type="match status" value="1"/>
</dbReference>
<evidence type="ECO:0000256" key="1">
    <source>
        <dbReference type="PROSITE-ProRule" id="PRU00339"/>
    </source>
</evidence>
<dbReference type="Pfam" id="PF13432">
    <property type="entry name" value="TPR_16"/>
    <property type="match status" value="1"/>
</dbReference>
<feature type="repeat" description="TPR" evidence="1">
    <location>
        <begin position="453"/>
        <end position="486"/>
    </location>
</feature>
<feature type="transmembrane region" description="Helical" evidence="2">
    <location>
        <begin position="20"/>
        <end position="37"/>
    </location>
</feature>
<dbReference type="InterPro" id="IPR019734">
    <property type="entry name" value="TPR_rpt"/>
</dbReference>
<accession>A0ABS6EKE6</accession>
<organism evidence="3 4">
    <name type="scientific">Clostridium mobile</name>
    <dbReference type="NCBI Taxonomy" id="2841512"/>
    <lineage>
        <taxon>Bacteria</taxon>
        <taxon>Bacillati</taxon>
        <taxon>Bacillota</taxon>
        <taxon>Clostridia</taxon>
        <taxon>Eubacteriales</taxon>
        <taxon>Clostridiaceae</taxon>
        <taxon>Clostridium</taxon>
    </lineage>
</organism>
<evidence type="ECO:0000313" key="3">
    <source>
        <dbReference type="EMBL" id="MBU5485688.1"/>
    </source>
</evidence>
<dbReference type="RefSeq" id="WP_216440263.1">
    <property type="nucleotide sequence ID" value="NZ_JAHLQF010000004.1"/>
</dbReference>
<keyword evidence="4" id="KW-1185">Reference proteome</keyword>
<dbReference type="PROSITE" id="PS50005">
    <property type="entry name" value="TPR"/>
    <property type="match status" value="1"/>
</dbReference>
<evidence type="ECO:0000256" key="2">
    <source>
        <dbReference type="SAM" id="Phobius"/>
    </source>
</evidence>
<dbReference type="Proteomes" id="UP000726170">
    <property type="component" value="Unassembled WGS sequence"/>
</dbReference>
<keyword evidence="2" id="KW-0812">Transmembrane</keyword>
<evidence type="ECO:0000313" key="4">
    <source>
        <dbReference type="Proteomes" id="UP000726170"/>
    </source>
</evidence>
<dbReference type="PANTHER" id="PTHR12558:SF50">
    <property type="entry name" value="ASSEMBLY CHAPERONE OF RPL4-RELATED"/>
    <property type="match status" value="1"/>
</dbReference>
<comment type="caution">
    <text evidence="3">The sequence shown here is derived from an EMBL/GenBank/DDBJ whole genome shotgun (WGS) entry which is preliminary data.</text>
</comment>
<keyword evidence="2" id="KW-1133">Transmembrane helix</keyword>
<proteinExistence type="predicted"/>
<sequence>MNNTATSKDWVDLAKNNKKILVGILSAILIISTFIYYQKTQKDKFSIATNKAEQYYYNAEFDKAIQEFNKLYEKDKSPLWKAKIAQIYSVTGDLENSRKYLEEIEIEELKKNPEDVINLIVFTEYMNKDFKKALEHGEKALKNSPEDKQLIKIMFAVYMANDNYDKAKEILSSYPVDEKSSYDMAEYSRMLMLTGDKETGFSALRKAWDIDKDEFKIYDVLVQIALNDKDTLLEDIHNLSTKNPEDVAYKMWMAKIYSMSKDTVSQATSIMDSIKEEDIGKIQKAIIEANIQQDLGKDEEAEKIINDLLNKYKEDYRVLHNAGWFYLNKDNLDKAEEYAKQSLYKNEDYPDNYAFLMPQILKKRGKTLEIEPYFRTAMFMEPYNYNIMLNIANHYWNADNDDKALEYFKFAEIVKPEDAEIKYNMAIIHLSKKEDDKAIDILNETIKLKDDVPKYHRTLGTIYYLNGKNEEAIKEIRFAYEADKNDPLTLNNAGCYYITVPVDIQRGVYNLQAAVKALTNDTDEYTKKTVKDNYEKAKKLYEDYQKSQANTKLKIPDLVMFY</sequence>
<name>A0ABS6EKE6_9CLOT</name>